<proteinExistence type="predicted"/>
<dbReference type="PANTHER" id="PTHR37163">
    <property type="entry name" value="CONSERVED PROTEIN"/>
    <property type="match status" value="1"/>
</dbReference>
<accession>A0A6J6EAA8</accession>
<dbReference type="Pfam" id="PF04417">
    <property type="entry name" value="DUF501"/>
    <property type="match status" value="1"/>
</dbReference>
<reference evidence="1" key="1">
    <citation type="submission" date="2020-05" db="EMBL/GenBank/DDBJ databases">
        <authorList>
            <person name="Chiriac C."/>
            <person name="Salcher M."/>
            <person name="Ghai R."/>
            <person name="Kavagutti S V."/>
        </authorList>
    </citation>
    <scope>NUCLEOTIDE SEQUENCE</scope>
</reference>
<gene>
    <name evidence="1" type="ORF">UFOPK1740_00315</name>
</gene>
<dbReference type="InterPro" id="IPR007511">
    <property type="entry name" value="DUF501"/>
</dbReference>
<dbReference type="PANTHER" id="PTHR37163:SF1">
    <property type="entry name" value="DUF501 DOMAIN-CONTAINING PROTEIN"/>
    <property type="match status" value="1"/>
</dbReference>
<organism evidence="1">
    <name type="scientific">freshwater metagenome</name>
    <dbReference type="NCBI Taxonomy" id="449393"/>
    <lineage>
        <taxon>unclassified sequences</taxon>
        <taxon>metagenomes</taxon>
        <taxon>ecological metagenomes</taxon>
    </lineage>
</organism>
<evidence type="ECO:0000313" key="1">
    <source>
        <dbReference type="EMBL" id="CAB4572265.1"/>
    </source>
</evidence>
<protein>
    <submittedName>
        <fullName evidence="1">Unannotated protein</fullName>
    </submittedName>
</protein>
<name>A0A6J6EAA8_9ZZZZ</name>
<sequence length="163" mass="18093">MSFEQKDIDAIERQLGRTPRGVIEVANRCQCGKPTVVATKPVLSDGEPFPTHFYLTCANLNSMIGTLEASGLMKEYEERLKTDKDFAEKYSKAHQDYLQRRNKYGVIEEIEEISAGGMPNRVKCLHALVAHSLAVGPGINPVGDDALIRLGNWATKACIKEEQ</sequence>
<dbReference type="EMBL" id="CAEZTU010000008">
    <property type="protein sequence ID" value="CAB4572265.1"/>
    <property type="molecule type" value="Genomic_DNA"/>
</dbReference>
<dbReference type="AlphaFoldDB" id="A0A6J6EAA8"/>